<evidence type="ECO:0000256" key="1">
    <source>
        <dbReference type="SAM" id="MobiDB-lite"/>
    </source>
</evidence>
<accession>A0AAD4F7T9</accession>
<evidence type="ECO:0000313" key="3">
    <source>
        <dbReference type="Proteomes" id="UP001199106"/>
    </source>
</evidence>
<dbReference type="Proteomes" id="UP001199106">
    <property type="component" value="Unassembled WGS sequence"/>
</dbReference>
<gene>
    <name evidence="2" type="ORF">G6011_11760</name>
</gene>
<proteinExistence type="predicted"/>
<dbReference type="AlphaFoldDB" id="A0AAD4F7T9"/>
<evidence type="ECO:0000313" key="2">
    <source>
        <dbReference type="EMBL" id="KAG9184930.1"/>
    </source>
</evidence>
<keyword evidence="3" id="KW-1185">Reference proteome</keyword>
<reference evidence="2" key="1">
    <citation type="submission" date="2021-07" db="EMBL/GenBank/DDBJ databases">
        <title>Genome Resource of American Ginseng Black Spot Pathogen Alternaria panax.</title>
        <authorList>
            <person name="Qiu C."/>
            <person name="Wang W."/>
            <person name="Liu Z."/>
        </authorList>
    </citation>
    <scope>NUCLEOTIDE SEQUENCE</scope>
    <source>
        <strain evidence="2">BNCC115425</strain>
    </source>
</reference>
<name>A0AAD4F7T9_9PLEO</name>
<sequence length="356" mass="39005">MLRVESADVPTSTFDTAEMMEGEEVSYRPSMLYSVLPTVVSNRLPTIPSLRQSLNDVRNRGAHGKSASVDEISQPETPPPGYSSIAPSGSVTPHRLSVALSEADAVFVEDAEDRPSSSGSALPQLCRAHETSTGIRWKYASLGTNLMAQASRESSEPSSASDETSATLTRQLYIHGITYLLRGLPAKLTPGETLSIQAALPQELVDAIHDTNAHALVPVSHRSPSPQRSPPQDPTILHRITATLVLQTFILIQFLLPYIKLFLSRTYQFERKHQITKRLVNTGVATVDDIGRKTLRLSQTVCQMNDGMVGQAVNEMAVWWVRGVTGGMQEGIAEGLRVVRVEERDRRDDQNVARIG</sequence>
<dbReference type="EMBL" id="JAANER010000013">
    <property type="protein sequence ID" value="KAG9184930.1"/>
    <property type="molecule type" value="Genomic_DNA"/>
</dbReference>
<feature type="region of interest" description="Disordered" evidence="1">
    <location>
        <begin position="59"/>
        <end position="89"/>
    </location>
</feature>
<comment type="caution">
    <text evidence="2">The sequence shown here is derived from an EMBL/GenBank/DDBJ whole genome shotgun (WGS) entry which is preliminary data.</text>
</comment>
<protein>
    <submittedName>
        <fullName evidence="2">Uncharacterized protein</fullName>
    </submittedName>
</protein>
<organism evidence="2 3">
    <name type="scientific">Alternaria panax</name>
    <dbReference type="NCBI Taxonomy" id="48097"/>
    <lineage>
        <taxon>Eukaryota</taxon>
        <taxon>Fungi</taxon>
        <taxon>Dikarya</taxon>
        <taxon>Ascomycota</taxon>
        <taxon>Pezizomycotina</taxon>
        <taxon>Dothideomycetes</taxon>
        <taxon>Pleosporomycetidae</taxon>
        <taxon>Pleosporales</taxon>
        <taxon>Pleosporineae</taxon>
        <taxon>Pleosporaceae</taxon>
        <taxon>Alternaria</taxon>
        <taxon>Alternaria sect. Panax</taxon>
    </lineage>
</organism>